<reference evidence="2 3" key="1">
    <citation type="submission" date="2023-09" db="EMBL/GenBank/DDBJ databases">
        <title>Novel taxa isolated from Blanes Bay.</title>
        <authorList>
            <person name="Rey-Velasco X."/>
            <person name="Lucena T."/>
        </authorList>
    </citation>
    <scope>NUCLEOTIDE SEQUENCE [LARGE SCALE GENOMIC DNA]</scope>
    <source>
        <strain evidence="2 3">S356</strain>
    </source>
</reference>
<gene>
    <name evidence="2" type="ORF">RQM59_10845</name>
</gene>
<accession>A0ABU3LGM1</accession>
<dbReference type="RefSeq" id="WP_349242132.1">
    <property type="nucleotide sequence ID" value="NZ_JAVTTO010000004.1"/>
</dbReference>
<comment type="caution">
    <text evidence="2">The sequence shown here is derived from an EMBL/GenBank/DDBJ whole genome shotgun (WGS) entry which is preliminary data.</text>
</comment>
<protein>
    <submittedName>
        <fullName evidence="2">Uncharacterized protein</fullName>
    </submittedName>
</protein>
<organism evidence="2 3">
    <name type="scientific">Asprobacillus argus</name>
    <dbReference type="NCBI Taxonomy" id="3076534"/>
    <lineage>
        <taxon>Bacteria</taxon>
        <taxon>Pseudomonadati</taxon>
        <taxon>Bacteroidota</taxon>
        <taxon>Flavobacteriia</taxon>
        <taxon>Flavobacteriales</taxon>
        <taxon>Flavobacteriaceae</taxon>
        <taxon>Asprobacillus</taxon>
    </lineage>
</organism>
<feature type="transmembrane region" description="Helical" evidence="1">
    <location>
        <begin position="6"/>
        <end position="24"/>
    </location>
</feature>
<keyword evidence="1" id="KW-0472">Membrane</keyword>
<dbReference type="Proteomes" id="UP001257277">
    <property type="component" value="Unassembled WGS sequence"/>
</dbReference>
<keyword evidence="1" id="KW-1133">Transmembrane helix</keyword>
<keyword evidence="1" id="KW-0812">Transmembrane</keyword>
<sequence>MKKESVKLLVIVIVGLLVYLTFFIEKVEDVPIESKMDHSMDKVKIDTLSTKDTIQ</sequence>
<evidence type="ECO:0000313" key="3">
    <source>
        <dbReference type="Proteomes" id="UP001257277"/>
    </source>
</evidence>
<name>A0ABU3LGM1_9FLAO</name>
<dbReference type="EMBL" id="JAVTTO010000004">
    <property type="protein sequence ID" value="MDT7832879.1"/>
    <property type="molecule type" value="Genomic_DNA"/>
</dbReference>
<evidence type="ECO:0000313" key="2">
    <source>
        <dbReference type="EMBL" id="MDT7832879.1"/>
    </source>
</evidence>
<proteinExistence type="predicted"/>
<keyword evidence="3" id="KW-1185">Reference proteome</keyword>
<evidence type="ECO:0000256" key="1">
    <source>
        <dbReference type="SAM" id="Phobius"/>
    </source>
</evidence>